<proteinExistence type="predicted"/>
<gene>
    <name evidence="2" type="ORF">PXEA_LOCUS6302</name>
</gene>
<feature type="compositionally biased region" description="Polar residues" evidence="1">
    <location>
        <begin position="423"/>
        <end position="437"/>
    </location>
</feature>
<feature type="region of interest" description="Disordered" evidence="1">
    <location>
        <begin position="50"/>
        <end position="89"/>
    </location>
</feature>
<feature type="compositionally biased region" description="Acidic residues" evidence="1">
    <location>
        <begin position="176"/>
        <end position="203"/>
    </location>
</feature>
<feature type="non-terminal residue" evidence="2">
    <location>
        <position position="698"/>
    </location>
</feature>
<feature type="region of interest" description="Disordered" evidence="1">
    <location>
        <begin position="173"/>
        <end position="266"/>
    </location>
</feature>
<feature type="compositionally biased region" description="Low complexity" evidence="1">
    <location>
        <begin position="283"/>
        <end position="314"/>
    </location>
</feature>
<feature type="compositionally biased region" description="Polar residues" evidence="1">
    <location>
        <begin position="238"/>
        <end position="250"/>
    </location>
</feature>
<feature type="compositionally biased region" description="Low complexity" evidence="1">
    <location>
        <begin position="76"/>
        <end position="88"/>
    </location>
</feature>
<dbReference type="Proteomes" id="UP000784294">
    <property type="component" value="Unassembled WGS sequence"/>
</dbReference>
<protein>
    <submittedName>
        <fullName evidence="2">Uncharacterized protein</fullName>
    </submittedName>
</protein>
<name>A0A3S5ACH9_9PLAT</name>
<keyword evidence="3" id="KW-1185">Reference proteome</keyword>
<accession>A0A3S5ACH9</accession>
<organism evidence="2 3">
    <name type="scientific">Protopolystoma xenopodis</name>
    <dbReference type="NCBI Taxonomy" id="117903"/>
    <lineage>
        <taxon>Eukaryota</taxon>
        <taxon>Metazoa</taxon>
        <taxon>Spiralia</taxon>
        <taxon>Lophotrochozoa</taxon>
        <taxon>Platyhelminthes</taxon>
        <taxon>Monogenea</taxon>
        <taxon>Polyopisthocotylea</taxon>
        <taxon>Polystomatidea</taxon>
        <taxon>Polystomatidae</taxon>
        <taxon>Protopolystoma</taxon>
    </lineage>
</organism>
<evidence type="ECO:0000313" key="2">
    <source>
        <dbReference type="EMBL" id="VEL12862.1"/>
    </source>
</evidence>
<dbReference type="EMBL" id="CAAALY010016091">
    <property type="protein sequence ID" value="VEL12862.1"/>
    <property type="molecule type" value="Genomic_DNA"/>
</dbReference>
<feature type="compositionally biased region" description="Acidic residues" evidence="1">
    <location>
        <begin position="482"/>
        <end position="514"/>
    </location>
</feature>
<comment type="caution">
    <text evidence="2">The sequence shown here is derived from an EMBL/GenBank/DDBJ whole genome shotgun (WGS) entry which is preliminary data.</text>
</comment>
<sequence length="698" mass="77307">MSAVAAVPTSLGSRTNRDDNTDHEVEPFGVERRGCKPLAYRQSVTAKQAVEGKVCHSQSDQELRPPFPIEARGTGSHPDSSSSASLRSHMATCRSSGDFAATVRPASFSSTRPVEASDAGEHFAPDNRWLGEKNAWVAYYTTRLVAGREADVDKKGGRTVSSKLAKLRCEEVGTVPEEDECEDDRDGCEPAEVEVEPEVETAVEEQGKKEHNAWFKAENDQKTTGADAVARGGRWKSDPNQSVQHHQSYHLSPEPDERDRSNRLSFNSDNEISFASVSTLAVSTSSPSPSSALHHSSLSSNSSSPSSVSPTTLVRRPRIPPSSVKMMLSSLHCSCPSPGAWSPGNGAWAWSSLAQRNPTNLDLAIASKGQPEMFPQHQQTDWSWYLDSPYDQLAHPPVVGQSEQHSFPPKEDDQSINFPRLNDSPTRSNRPFLSRQQQHVQMLLRHGMSQPMQRPRRVDVFHAVPPLTTGVDEFVSSRQDGEHDEEEDEEEEEEEEGEGEEEEEEEEEGEEEAGGVEGEVGENREEIIRPIRLHLCSSAQQESLLLPPHLTFRTSTRLARCAEEDEEEDVNGRDDSFATEHEKEEIDDELERAKRDTLCVGESHLFRGQCPTRLCMRTVVGLGAESGSHLYRWPEAQVDESTAFLMPRSSVSGQFAYPQNPGTSGPGRHVNWPMSLSTETHNFQLRAPALAADVRVFP</sequence>
<feature type="region of interest" description="Disordered" evidence="1">
    <location>
        <begin position="1"/>
        <end position="29"/>
    </location>
</feature>
<feature type="region of interest" description="Disordered" evidence="1">
    <location>
        <begin position="464"/>
        <end position="522"/>
    </location>
</feature>
<dbReference type="AlphaFoldDB" id="A0A3S5ACH9"/>
<evidence type="ECO:0000256" key="1">
    <source>
        <dbReference type="SAM" id="MobiDB-lite"/>
    </source>
</evidence>
<evidence type="ECO:0000313" key="3">
    <source>
        <dbReference type="Proteomes" id="UP000784294"/>
    </source>
</evidence>
<feature type="region of interest" description="Disordered" evidence="1">
    <location>
        <begin position="283"/>
        <end position="317"/>
    </location>
</feature>
<feature type="region of interest" description="Disordered" evidence="1">
    <location>
        <begin position="397"/>
        <end position="437"/>
    </location>
</feature>
<feature type="compositionally biased region" description="Basic and acidic residues" evidence="1">
    <location>
        <begin position="15"/>
        <end position="29"/>
    </location>
</feature>
<reference evidence="2" key="1">
    <citation type="submission" date="2018-11" db="EMBL/GenBank/DDBJ databases">
        <authorList>
            <consortium name="Pathogen Informatics"/>
        </authorList>
    </citation>
    <scope>NUCLEOTIDE SEQUENCE</scope>
</reference>
<feature type="compositionally biased region" description="Basic and acidic residues" evidence="1">
    <location>
        <begin position="205"/>
        <end position="221"/>
    </location>
</feature>
<feature type="compositionally biased region" description="Basic and acidic residues" evidence="1">
    <location>
        <begin position="570"/>
        <end position="584"/>
    </location>
</feature>
<feature type="compositionally biased region" description="Basic and acidic residues" evidence="1">
    <location>
        <begin position="253"/>
        <end position="262"/>
    </location>
</feature>
<feature type="region of interest" description="Disordered" evidence="1">
    <location>
        <begin position="565"/>
        <end position="588"/>
    </location>
</feature>